<dbReference type="AlphaFoldDB" id="A0A8B3DT36"/>
<proteinExistence type="predicted"/>
<organism evidence="1 2">
    <name type="scientific">Vibrio harveyi</name>
    <name type="common">Beneckea harveyi</name>
    <dbReference type="NCBI Taxonomy" id="669"/>
    <lineage>
        <taxon>Bacteria</taxon>
        <taxon>Pseudomonadati</taxon>
        <taxon>Pseudomonadota</taxon>
        <taxon>Gammaproteobacteria</taxon>
        <taxon>Vibrionales</taxon>
        <taxon>Vibrionaceae</taxon>
        <taxon>Vibrio</taxon>
    </lineage>
</organism>
<name>A0A8B3DT36_VIBHA</name>
<comment type="caution">
    <text evidence="1">The sequence shown here is derived from an EMBL/GenBank/DDBJ whole genome shotgun (WGS) entry which is preliminary data.</text>
</comment>
<evidence type="ECO:0000313" key="2">
    <source>
        <dbReference type="Proteomes" id="UP000253437"/>
    </source>
</evidence>
<dbReference type="Proteomes" id="UP000253437">
    <property type="component" value="Unassembled WGS sequence"/>
</dbReference>
<evidence type="ECO:0000313" key="1">
    <source>
        <dbReference type="EMBL" id="RIW17856.1"/>
    </source>
</evidence>
<sequence length="77" mass="8731">MTKTELRNTHSNFQRDVKLFDNHQRLKAVDVMVVRQIAGGRTDANELAKAMKITKKQLLSSITREAFIINGDTIMTA</sequence>
<protein>
    <submittedName>
        <fullName evidence="1">Uncharacterized protein</fullName>
    </submittedName>
</protein>
<reference evidence="1 2" key="1">
    <citation type="submission" date="2018-08" db="EMBL/GenBank/DDBJ databases">
        <title>Vibrio harveyi strains pathogenic to white snook Centropomus viridis Lockington (1877) and potential probiotic bacteria.</title>
        <authorList>
            <person name="Soto-Rodriguez S."/>
            <person name="Gomez-Gil B."/>
            <person name="Lozano-Olvera R."/>
        </authorList>
    </citation>
    <scope>NUCLEOTIDE SEQUENCE [LARGE SCALE GENOMIC DNA]</scope>
    <source>
        <strain evidence="1 2">CAIM 1508</strain>
    </source>
</reference>
<dbReference type="RefSeq" id="WP_114091630.1">
    <property type="nucleotide sequence ID" value="NZ_QOUW02000007.1"/>
</dbReference>
<dbReference type="EMBL" id="QOUW02000007">
    <property type="protein sequence ID" value="RIW17856.1"/>
    <property type="molecule type" value="Genomic_DNA"/>
</dbReference>
<gene>
    <name evidence="1" type="ORF">DS957_003540</name>
</gene>
<accession>A0A8B3DT36</accession>